<keyword evidence="1" id="KW-0472">Membrane</keyword>
<organism evidence="2 3">
    <name type="scientific">Microvirga aerophila</name>
    <dbReference type="NCBI Taxonomy" id="670291"/>
    <lineage>
        <taxon>Bacteria</taxon>
        <taxon>Pseudomonadati</taxon>
        <taxon>Pseudomonadota</taxon>
        <taxon>Alphaproteobacteria</taxon>
        <taxon>Hyphomicrobiales</taxon>
        <taxon>Methylobacteriaceae</taxon>
        <taxon>Microvirga</taxon>
    </lineage>
</organism>
<keyword evidence="3" id="KW-1185">Reference proteome</keyword>
<dbReference type="RefSeq" id="WP_162815881.1">
    <property type="nucleotide sequence ID" value="NZ_BJYU01000178.1"/>
</dbReference>
<gene>
    <name evidence="2" type="ORF">MAE02_59990</name>
</gene>
<reference evidence="2 3" key="1">
    <citation type="submission" date="2019-07" db="EMBL/GenBank/DDBJ databases">
        <title>Whole genome shotgun sequence of Microvirga aerophila NBRC 106136.</title>
        <authorList>
            <person name="Hosoyama A."/>
            <person name="Uohara A."/>
            <person name="Ohji S."/>
            <person name="Ichikawa N."/>
        </authorList>
    </citation>
    <scope>NUCLEOTIDE SEQUENCE [LARGE SCALE GENOMIC DNA]</scope>
    <source>
        <strain evidence="2 3">NBRC 106136</strain>
    </source>
</reference>
<evidence type="ECO:0000313" key="2">
    <source>
        <dbReference type="EMBL" id="GEO18303.1"/>
    </source>
</evidence>
<accession>A0A512C274</accession>
<proteinExistence type="predicted"/>
<keyword evidence="1" id="KW-1133">Transmembrane helix</keyword>
<evidence type="ECO:0000256" key="1">
    <source>
        <dbReference type="SAM" id="Phobius"/>
    </source>
</evidence>
<name>A0A512C274_9HYPH</name>
<feature type="transmembrane region" description="Helical" evidence="1">
    <location>
        <begin position="26"/>
        <end position="48"/>
    </location>
</feature>
<dbReference type="Proteomes" id="UP000321085">
    <property type="component" value="Unassembled WGS sequence"/>
</dbReference>
<evidence type="ECO:0000313" key="3">
    <source>
        <dbReference type="Proteomes" id="UP000321085"/>
    </source>
</evidence>
<dbReference type="AlphaFoldDB" id="A0A512C274"/>
<protein>
    <submittedName>
        <fullName evidence="2">Uncharacterized protein</fullName>
    </submittedName>
</protein>
<sequence>MDDLMRWACELLGFSGCYGFSPWEKLLYGSGLILIAFFVGLMVAGFVIGRFTR</sequence>
<dbReference type="EMBL" id="BJYU01000178">
    <property type="protein sequence ID" value="GEO18303.1"/>
    <property type="molecule type" value="Genomic_DNA"/>
</dbReference>
<keyword evidence="1" id="KW-0812">Transmembrane</keyword>
<comment type="caution">
    <text evidence="2">The sequence shown here is derived from an EMBL/GenBank/DDBJ whole genome shotgun (WGS) entry which is preliminary data.</text>
</comment>